<gene>
    <name evidence="2" type="ORF">B1B_16442</name>
</gene>
<accession>T0YUH3</accession>
<feature type="domain" description="CHAD" evidence="1">
    <location>
        <begin position="7"/>
        <end position="66"/>
    </location>
</feature>
<reference evidence="2" key="1">
    <citation type="submission" date="2013-08" db="EMBL/GenBank/DDBJ databases">
        <authorList>
            <person name="Mendez C."/>
            <person name="Richter M."/>
            <person name="Ferrer M."/>
            <person name="Sanchez J."/>
        </authorList>
    </citation>
    <scope>NUCLEOTIDE SEQUENCE</scope>
</reference>
<dbReference type="AlphaFoldDB" id="T0YUH3"/>
<feature type="non-terminal residue" evidence="2">
    <location>
        <position position="1"/>
    </location>
</feature>
<reference evidence="2" key="2">
    <citation type="journal article" date="2014" name="ISME J.">
        <title>Microbial stratification in low pH oxic and suboxic macroscopic growths along an acid mine drainage.</title>
        <authorList>
            <person name="Mendez-Garcia C."/>
            <person name="Mesa V."/>
            <person name="Sprenger R.R."/>
            <person name="Richter M."/>
            <person name="Diez M.S."/>
            <person name="Solano J."/>
            <person name="Bargiela R."/>
            <person name="Golyshina O.V."/>
            <person name="Manteca A."/>
            <person name="Ramos J.L."/>
            <person name="Gallego J.R."/>
            <person name="Llorente I."/>
            <person name="Martins Dos Santos V.A."/>
            <person name="Jensen O.N."/>
            <person name="Pelaez A.I."/>
            <person name="Sanchez J."/>
            <person name="Ferrer M."/>
        </authorList>
    </citation>
    <scope>NUCLEOTIDE SEQUENCE</scope>
</reference>
<name>T0YUH3_9ZZZZ</name>
<dbReference type="Pfam" id="PF05235">
    <property type="entry name" value="CHAD"/>
    <property type="match status" value="1"/>
</dbReference>
<dbReference type="PANTHER" id="PTHR39339:SF1">
    <property type="entry name" value="CHAD DOMAIN-CONTAINING PROTEIN"/>
    <property type="match status" value="1"/>
</dbReference>
<dbReference type="EMBL" id="AUZY01010938">
    <property type="protein sequence ID" value="EQD36648.1"/>
    <property type="molecule type" value="Genomic_DNA"/>
</dbReference>
<protein>
    <submittedName>
        <fullName evidence="2">CHAD domain protein</fullName>
    </submittedName>
</protein>
<evidence type="ECO:0000313" key="2">
    <source>
        <dbReference type="EMBL" id="EQD36648.1"/>
    </source>
</evidence>
<evidence type="ECO:0000259" key="1">
    <source>
        <dbReference type="Pfam" id="PF05235"/>
    </source>
</evidence>
<dbReference type="Gene3D" id="1.40.20.10">
    <property type="entry name" value="CHAD domain"/>
    <property type="match status" value="1"/>
</dbReference>
<comment type="caution">
    <text evidence="2">The sequence shown here is derived from an EMBL/GenBank/DDBJ whole genome shotgun (WGS) entry which is preliminary data.</text>
</comment>
<sequence length="139" mass="14925">LGALITPASPATELHALRKRCKELRYLLEFFNSLLDPPAYRAVLDQLKALQDCLGEFQDSQVERTAISAFAEAILVEGGASAATFMAMGRAADRLEARQGGARKLFAARFARFADKQTRAHMAELGPGSASGTTPGGER</sequence>
<dbReference type="InterPro" id="IPR007899">
    <property type="entry name" value="CHAD_dom"/>
</dbReference>
<dbReference type="InterPro" id="IPR038186">
    <property type="entry name" value="CHAD_dom_sf"/>
</dbReference>
<proteinExistence type="predicted"/>
<organism evidence="2">
    <name type="scientific">mine drainage metagenome</name>
    <dbReference type="NCBI Taxonomy" id="410659"/>
    <lineage>
        <taxon>unclassified sequences</taxon>
        <taxon>metagenomes</taxon>
        <taxon>ecological metagenomes</taxon>
    </lineage>
</organism>
<dbReference type="PANTHER" id="PTHR39339">
    <property type="entry name" value="SLR1444 PROTEIN"/>
    <property type="match status" value="1"/>
</dbReference>